<gene>
    <name evidence="3" type="ORF">O181_054826</name>
</gene>
<feature type="compositionally biased region" description="Polar residues" evidence="1">
    <location>
        <begin position="63"/>
        <end position="74"/>
    </location>
</feature>
<proteinExistence type="predicted"/>
<evidence type="ECO:0000313" key="4">
    <source>
        <dbReference type="Proteomes" id="UP000765509"/>
    </source>
</evidence>
<feature type="domain" description="Integrase zinc-binding" evidence="2">
    <location>
        <begin position="158"/>
        <end position="194"/>
    </location>
</feature>
<evidence type="ECO:0000313" key="3">
    <source>
        <dbReference type="EMBL" id="MBW0515111.1"/>
    </source>
</evidence>
<dbReference type="Pfam" id="PF17921">
    <property type="entry name" value="Integrase_H2C2"/>
    <property type="match status" value="1"/>
</dbReference>
<name>A0A9Q3HRI2_9BASI</name>
<dbReference type="InterPro" id="IPR041588">
    <property type="entry name" value="Integrase_H2C2"/>
</dbReference>
<dbReference type="Gene3D" id="1.10.340.70">
    <property type="match status" value="1"/>
</dbReference>
<dbReference type="EMBL" id="AVOT02024442">
    <property type="protein sequence ID" value="MBW0515111.1"/>
    <property type="molecule type" value="Genomic_DNA"/>
</dbReference>
<protein>
    <recommendedName>
        <fullName evidence="2">Integrase zinc-binding domain-containing protein</fullName>
    </recommendedName>
</protein>
<dbReference type="AlphaFoldDB" id="A0A9Q3HRI2"/>
<evidence type="ECO:0000256" key="1">
    <source>
        <dbReference type="SAM" id="MobiDB-lite"/>
    </source>
</evidence>
<sequence length="195" mass="22350">MTIIYKEGKSHTNADGLSRWPLDNVKNNQAYDPEVAAKIPIHFVEIDRKKNLRFSEWAPESGTPDSGNTNSEGTETPILGISSSGLNTEFFNAVIKKYAKHKQCSILLQLLQQKYRSPELKSHLEEPWVKDYKDNNVFVIDGLLYHREKHTSALTIIDRNYISLILQECHDCPYMGHMSEDSTNERVASTAWWPL</sequence>
<comment type="caution">
    <text evidence="3">The sequence shown here is derived from an EMBL/GenBank/DDBJ whole genome shotgun (WGS) entry which is preliminary data.</text>
</comment>
<dbReference type="Proteomes" id="UP000765509">
    <property type="component" value="Unassembled WGS sequence"/>
</dbReference>
<dbReference type="OrthoDB" id="2595244at2759"/>
<accession>A0A9Q3HRI2</accession>
<evidence type="ECO:0000259" key="2">
    <source>
        <dbReference type="Pfam" id="PF17921"/>
    </source>
</evidence>
<reference evidence="3" key="1">
    <citation type="submission" date="2021-03" db="EMBL/GenBank/DDBJ databases">
        <title>Draft genome sequence of rust myrtle Austropuccinia psidii MF-1, a brazilian biotype.</title>
        <authorList>
            <person name="Quecine M.C."/>
            <person name="Pachon D.M.R."/>
            <person name="Bonatelli M.L."/>
            <person name="Correr F.H."/>
            <person name="Franceschini L.M."/>
            <person name="Leite T.F."/>
            <person name="Margarido G.R.A."/>
            <person name="Almeida C.A."/>
            <person name="Ferrarezi J.A."/>
            <person name="Labate C.A."/>
        </authorList>
    </citation>
    <scope>NUCLEOTIDE SEQUENCE</scope>
    <source>
        <strain evidence="3">MF-1</strain>
    </source>
</reference>
<organism evidence="3 4">
    <name type="scientific">Austropuccinia psidii MF-1</name>
    <dbReference type="NCBI Taxonomy" id="1389203"/>
    <lineage>
        <taxon>Eukaryota</taxon>
        <taxon>Fungi</taxon>
        <taxon>Dikarya</taxon>
        <taxon>Basidiomycota</taxon>
        <taxon>Pucciniomycotina</taxon>
        <taxon>Pucciniomycetes</taxon>
        <taxon>Pucciniales</taxon>
        <taxon>Sphaerophragmiaceae</taxon>
        <taxon>Austropuccinia</taxon>
    </lineage>
</organism>
<feature type="region of interest" description="Disordered" evidence="1">
    <location>
        <begin position="55"/>
        <end position="75"/>
    </location>
</feature>
<keyword evidence="4" id="KW-1185">Reference proteome</keyword>